<dbReference type="PATRIC" id="fig|1324261.3.peg.4528"/>
<keyword evidence="2" id="KW-0472">Membrane</keyword>
<evidence type="ECO:0000256" key="2">
    <source>
        <dbReference type="SAM" id="Phobius"/>
    </source>
</evidence>
<keyword evidence="2" id="KW-1133">Transmembrane helix</keyword>
<proteinExistence type="predicted"/>
<feature type="region of interest" description="Disordered" evidence="1">
    <location>
        <begin position="243"/>
        <end position="269"/>
    </location>
</feature>
<feature type="compositionally biased region" description="Low complexity" evidence="1">
    <location>
        <begin position="311"/>
        <end position="341"/>
    </location>
</feature>
<feature type="transmembrane region" description="Helical" evidence="2">
    <location>
        <begin position="816"/>
        <end position="837"/>
    </location>
</feature>
<evidence type="ECO:0000256" key="3">
    <source>
        <dbReference type="SAM" id="SignalP"/>
    </source>
</evidence>
<feature type="region of interest" description="Disordered" evidence="1">
    <location>
        <begin position="38"/>
        <end position="57"/>
    </location>
</feature>
<keyword evidence="2" id="KW-0812">Transmembrane</keyword>
<reference evidence="4 5" key="1">
    <citation type="submission" date="2014-04" db="EMBL/GenBank/DDBJ databases">
        <title>The Genome Sequence of Mycobacterium tuberculosis TKK-01-0051.</title>
        <authorList>
            <consortium name="The Broad Institute Genomics Platform"/>
            <consortium name="The Broad Institute Genome Sequencing Center for Infectious Disease"/>
            <person name="Earl A.M."/>
            <person name="Cohen K."/>
            <person name="Pym A."/>
            <person name="Bishai W."/>
            <person name="Maharaj K."/>
            <person name="Desjardins C."/>
            <person name="Abeel T."/>
            <person name="Young S."/>
            <person name="Zeng Q."/>
            <person name="Gargeya S."/>
            <person name="Abouelleil A."/>
            <person name="Alvarado L."/>
            <person name="Chapman S.B."/>
            <person name="Gainer-Dewar J."/>
            <person name="Goldberg J."/>
            <person name="Griggs A."/>
            <person name="Gujja S."/>
            <person name="Hansen M."/>
            <person name="Howarth C."/>
            <person name="Imamovic A."/>
            <person name="Larimer J."/>
            <person name="Murphy C."/>
            <person name="Naylor J."/>
            <person name="Pearson M."/>
            <person name="Poon T.W."/>
            <person name="Priest M."/>
            <person name="Roberts A."/>
            <person name="Saif S."/>
            <person name="Shea T."/>
            <person name="Sykes S."/>
            <person name="Wortman J."/>
            <person name="Nusbaum C."/>
            <person name="Birren B."/>
        </authorList>
    </citation>
    <scope>NUCLEOTIDE SEQUENCE [LARGE SCALE GENOMIC DNA]</scope>
    <source>
        <strain evidence="4 5">TKK-01-0051</strain>
    </source>
</reference>
<dbReference type="Proteomes" id="UP000025947">
    <property type="component" value="Unassembled WGS sequence"/>
</dbReference>
<keyword evidence="5" id="KW-1185">Reference proteome</keyword>
<gene>
    <name evidence="4" type="ORF">K875_04496</name>
</gene>
<sequence>MVRLWLISRRLVATVLALALVALLIPIAQAAADPAPKLPGYSADQDPPPGKTPLTYTFPSANALSPLTEPSNVALESINPRGKYTSGTKEHLYKSWLVYKNQRAPAVANPLGWNDYRDAYVRAFNNRNTGTSFETRLDQELKFTENGYLRNRKIKGTSINRRPDFHNDEEIVELKTGAVDKAQLEDFLRIAQQTGRRVVYMFPDKPPPATLQAMLDVARGLGASDRLFVRYYPTVGVPDPSGKAILASGGQNPVHGGADQTTGDSPDTPAQAIEKAFVEGQVNEAIDTEQAAQDPESVPEPVPVSAPAPAPGQQAPAPAQQAPGSAPAPAPVQQAPGSVPAPQAPRPVPAPQAPKPAAGPMPINPGAVVGPIVDAGVLAGVTAANTVAGIIGAATGGAATVLANVTGGLVSGIAGAVTGGIVGGVAGGIGGGVESGISAVSSGIGGVLGGVDFSTLQLRYISDTDLNGNGVQYSFAANTQTGGAPSFGGNANAYMASDSFFVWLALPTSAFTVNLNPNEPDRIIDAQFGRTDAGRILLEADYTMKQATAKLVDPATPDGRQFLDALKGSKCFSPQRKWIVPLPASVSTQGDSMYILDAPLDVKLEIEGMDLKPGIGCPAQDAAITRQNDDLYRTMILPKIVDEVNHAPEYADLRRVYASRIAAEWYRQRSATKATAYSKIVDSGNIDAWTSKEPFSPQELFNRYRKSFYEGDATYTWQTGDRTTWKLTIGGVDFTNIPMVNMTPKDFAKDHPTLPATASGSLFGPRLQSSSQQNAPQQVWLGGLTSARPITQVWKGDPGVLIPMPKSVFGTSLSPVLYAAIVLPLAAWIGVGGALWWRRRRTAGVPGRR</sequence>
<evidence type="ECO:0000256" key="1">
    <source>
        <dbReference type="SAM" id="MobiDB-lite"/>
    </source>
</evidence>
<feature type="chain" id="PRO_5001569097" evidence="3">
    <location>
        <begin position="31"/>
        <end position="849"/>
    </location>
</feature>
<dbReference type="HOGENOM" id="CLU_381223_0_0_11"/>
<dbReference type="AlphaFoldDB" id="A0A051TX80"/>
<evidence type="ECO:0000313" key="4">
    <source>
        <dbReference type="EMBL" id="KBZ61534.1"/>
    </source>
</evidence>
<organism evidence="4 5">
    <name type="scientific">Mycobacterium [tuberculosis] TKK-01-0051</name>
    <dbReference type="NCBI Taxonomy" id="1324261"/>
    <lineage>
        <taxon>Bacteria</taxon>
        <taxon>Bacillati</taxon>
        <taxon>Actinomycetota</taxon>
        <taxon>Actinomycetes</taxon>
        <taxon>Mycobacteriales</taxon>
        <taxon>Mycobacteriaceae</taxon>
        <taxon>Mycobacterium</taxon>
        <taxon>Mycobacterium avium complex (MAC)</taxon>
    </lineage>
</organism>
<name>A0A051TX80_9MYCO</name>
<feature type="compositionally biased region" description="Pro residues" evidence="1">
    <location>
        <begin position="298"/>
        <end position="310"/>
    </location>
</feature>
<feature type="signal peptide" evidence="3">
    <location>
        <begin position="1"/>
        <end position="30"/>
    </location>
</feature>
<feature type="region of interest" description="Disordered" evidence="1">
    <location>
        <begin position="288"/>
        <end position="359"/>
    </location>
</feature>
<protein>
    <submittedName>
        <fullName evidence="4">Uncharacterized protein</fullName>
    </submittedName>
</protein>
<keyword evidence="3" id="KW-0732">Signal</keyword>
<feature type="compositionally biased region" description="Pro residues" evidence="1">
    <location>
        <begin position="342"/>
        <end position="359"/>
    </location>
</feature>
<dbReference type="EMBL" id="JLXW01000010">
    <property type="protein sequence ID" value="KBZ61534.1"/>
    <property type="molecule type" value="Genomic_DNA"/>
</dbReference>
<accession>A0A051TX80</accession>
<comment type="caution">
    <text evidence="4">The sequence shown here is derived from an EMBL/GenBank/DDBJ whole genome shotgun (WGS) entry which is preliminary data.</text>
</comment>
<evidence type="ECO:0000313" key="5">
    <source>
        <dbReference type="Proteomes" id="UP000025947"/>
    </source>
</evidence>